<reference evidence="3" key="3">
    <citation type="submission" date="2018-08" db="UniProtKB">
        <authorList>
            <consortium name="EnsemblPlants"/>
        </authorList>
    </citation>
    <scope>IDENTIFICATION</scope>
    <source>
        <strain evidence="3">cv. Bd21</strain>
    </source>
</reference>
<dbReference type="InParanoid" id="A0A2K2CGX4"/>
<dbReference type="EnsemblPlants" id="PNT61276">
    <property type="protein sequence ID" value="PNT61276"/>
    <property type="gene ID" value="BRADI_5g13081v3"/>
</dbReference>
<protein>
    <submittedName>
        <fullName evidence="2 3">Uncharacterized protein</fullName>
    </submittedName>
</protein>
<dbReference type="AlphaFoldDB" id="A0A2K2CGX4"/>
<gene>
    <name evidence="2" type="ORF">BRADI_5g13081v3</name>
</gene>
<evidence type="ECO:0000313" key="3">
    <source>
        <dbReference type="EnsemblPlants" id="PNT61276"/>
    </source>
</evidence>
<reference evidence="2" key="2">
    <citation type="submission" date="2017-06" db="EMBL/GenBank/DDBJ databases">
        <title>WGS assembly of Brachypodium distachyon.</title>
        <authorList>
            <consortium name="The International Brachypodium Initiative"/>
            <person name="Lucas S."/>
            <person name="Harmon-Smith M."/>
            <person name="Lail K."/>
            <person name="Tice H."/>
            <person name="Grimwood J."/>
            <person name="Bruce D."/>
            <person name="Barry K."/>
            <person name="Shu S."/>
            <person name="Lindquist E."/>
            <person name="Wang M."/>
            <person name="Pitluck S."/>
            <person name="Vogel J.P."/>
            <person name="Garvin D.F."/>
            <person name="Mockler T.C."/>
            <person name="Schmutz J."/>
            <person name="Rokhsar D."/>
            <person name="Bevan M.W."/>
        </authorList>
    </citation>
    <scope>NUCLEOTIDE SEQUENCE</scope>
    <source>
        <strain evidence="2">Bd21</strain>
    </source>
</reference>
<evidence type="ECO:0000313" key="4">
    <source>
        <dbReference type="Proteomes" id="UP000008810"/>
    </source>
</evidence>
<reference evidence="2 3" key="1">
    <citation type="journal article" date="2010" name="Nature">
        <title>Genome sequencing and analysis of the model grass Brachypodium distachyon.</title>
        <authorList>
            <consortium name="International Brachypodium Initiative"/>
        </authorList>
    </citation>
    <scope>NUCLEOTIDE SEQUENCE [LARGE SCALE GENOMIC DNA]</scope>
    <source>
        <strain evidence="2 3">Bd21</strain>
    </source>
</reference>
<dbReference type="Proteomes" id="UP000008810">
    <property type="component" value="Chromosome 5"/>
</dbReference>
<evidence type="ECO:0000256" key="1">
    <source>
        <dbReference type="SAM" id="MobiDB-lite"/>
    </source>
</evidence>
<feature type="region of interest" description="Disordered" evidence="1">
    <location>
        <begin position="40"/>
        <end position="76"/>
    </location>
</feature>
<name>A0A2K2CGX4_BRADI</name>
<dbReference type="EMBL" id="CM000884">
    <property type="protein sequence ID" value="PNT61276.1"/>
    <property type="molecule type" value="Genomic_DNA"/>
</dbReference>
<evidence type="ECO:0000313" key="2">
    <source>
        <dbReference type="EMBL" id="PNT61276.1"/>
    </source>
</evidence>
<proteinExistence type="predicted"/>
<accession>A0A2K2CGX4</accession>
<organism evidence="2">
    <name type="scientific">Brachypodium distachyon</name>
    <name type="common">Purple false brome</name>
    <name type="synonym">Trachynia distachya</name>
    <dbReference type="NCBI Taxonomy" id="15368"/>
    <lineage>
        <taxon>Eukaryota</taxon>
        <taxon>Viridiplantae</taxon>
        <taxon>Streptophyta</taxon>
        <taxon>Embryophyta</taxon>
        <taxon>Tracheophyta</taxon>
        <taxon>Spermatophyta</taxon>
        <taxon>Magnoliopsida</taxon>
        <taxon>Liliopsida</taxon>
        <taxon>Poales</taxon>
        <taxon>Poaceae</taxon>
        <taxon>BOP clade</taxon>
        <taxon>Pooideae</taxon>
        <taxon>Stipodae</taxon>
        <taxon>Brachypodieae</taxon>
        <taxon>Brachypodium</taxon>
    </lineage>
</organism>
<keyword evidence="4" id="KW-1185">Reference proteome</keyword>
<sequence length="76" mass="8506">MSELVNQDLDPLLRKMRPIHCAREVGKSQSRLVGCLQRSQGSCKEDNSPLERPPSGTNWQGGFHILGEDESWDGAR</sequence>
<dbReference type="Gramene" id="PNT61276">
    <property type="protein sequence ID" value="PNT61276"/>
    <property type="gene ID" value="BRADI_5g13081v3"/>
</dbReference>